<dbReference type="InterPro" id="IPR013154">
    <property type="entry name" value="ADH-like_N"/>
</dbReference>
<dbReference type="InterPro" id="IPR050700">
    <property type="entry name" value="YIM1/Zinc_Alcohol_DH_Fams"/>
</dbReference>
<name>A0A0C9QCD0_LACPA</name>
<dbReference type="GO" id="GO:0016491">
    <property type="term" value="F:oxidoreductase activity"/>
    <property type="evidence" value="ECO:0007669"/>
    <property type="project" value="UniProtKB-KW"/>
</dbReference>
<proteinExistence type="predicted"/>
<dbReference type="Gene3D" id="3.40.50.720">
    <property type="entry name" value="NAD(P)-binding Rossmann-like Domain"/>
    <property type="match status" value="1"/>
</dbReference>
<dbReference type="InterPro" id="IPR036291">
    <property type="entry name" value="NAD(P)-bd_dom_sf"/>
</dbReference>
<dbReference type="GO" id="GO:0008270">
    <property type="term" value="F:zinc ion binding"/>
    <property type="evidence" value="ECO:0007669"/>
    <property type="project" value="InterPro"/>
</dbReference>
<evidence type="ECO:0000256" key="1">
    <source>
        <dbReference type="ARBA" id="ARBA00023002"/>
    </source>
</evidence>
<sequence length="345" mass="37575">MTKTMQAALITHYKQAVPEIQNVPLPTVRPNDVLVRIVAASINPIDLKTKNGKLRLLLKYQMPLILGSDFSGIVTKVGTNVTRFKVGDAVFGRPQKDRIGTFADFLAIDQHDIALKPSRLTFEEAAALPLVSLTSYQALHDLMHLKPGQKILIQAGAGGVGTVAIQIAKALGAEVATTTSSQNIAFVKSLGADHVIDYHRVPFQDVLSDYDGVFDTLGGTSLANAFQIVKPGGMIVSVSGIPDEKFSDAYNVPIWKKVAFRLANRRISKLARKTGVSYRFLFMHPSGSELKKISEFVGSDKLRPIIDRIFPFAELPKAFAYSQAGHAKGKIILKLVDNPSSLLQV</sequence>
<dbReference type="Pfam" id="PF08240">
    <property type="entry name" value="ADH_N"/>
    <property type="match status" value="1"/>
</dbReference>
<keyword evidence="1" id="KW-0560">Oxidoreductase</keyword>
<dbReference type="SUPFAM" id="SSF50129">
    <property type="entry name" value="GroES-like"/>
    <property type="match status" value="1"/>
</dbReference>
<comment type="caution">
    <text evidence="3">The sequence shown here is derived from an EMBL/GenBank/DDBJ whole genome shotgun (WGS) entry which is preliminary data.</text>
</comment>
<feature type="domain" description="Enoyl reductase (ER)" evidence="2">
    <location>
        <begin position="16"/>
        <end position="333"/>
    </location>
</feature>
<dbReference type="AlphaFoldDB" id="A0A0C9QCD0"/>
<gene>
    <name evidence="3" type="ORF">LC0644_0852</name>
</gene>
<dbReference type="RefSeq" id="WP_045625551.1">
    <property type="nucleotide sequence ID" value="NZ_BAYM01000061.1"/>
</dbReference>
<dbReference type="EMBL" id="BAYM01000061">
    <property type="protein sequence ID" value="GAN36263.1"/>
    <property type="molecule type" value="Genomic_DNA"/>
</dbReference>
<dbReference type="SMART" id="SM00829">
    <property type="entry name" value="PKS_ER"/>
    <property type="match status" value="1"/>
</dbReference>
<dbReference type="InterPro" id="IPR002364">
    <property type="entry name" value="Quin_OxRdtase/zeta-crystal_CS"/>
</dbReference>
<dbReference type="PROSITE" id="PS01162">
    <property type="entry name" value="QOR_ZETA_CRYSTAL"/>
    <property type="match status" value="1"/>
</dbReference>
<dbReference type="InterPro" id="IPR020843">
    <property type="entry name" value="ER"/>
</dbReference>
<evidence type="ECO:0000259" key="2">
    <source>
        <dbReference type="SMART" id="SM00829"/>
    </source>
</evidence>
<accession>A0A0C9QCD0</accession>
<dbReference type="Proteomes" id="UP000032552">
    <property type="component" value="Unassembled WGS sequence"/>
</dbReference>
<reference evidence="4" key="1">
    <citation type="submission" date="2014-05" db="EMBL/GenBank/DDBJ databases">
        <title>Whole genome sequencing of Lactobacillus casei NRIC0644.</title>
        <authorList>
            <person name="Atarashi H."/>
            <person name="Yoshida Y."/>
            <person name="Fujimura S."/>
            <person name="Tanaka N."/>
            <person name="Shiwa Y."/>
            <person name="Yoshikawa H."/>
            <person name="Okada S."/>
            <person name="Nakagawa J."/>
        </authorList>
    </citation>
    <scope>NUCLEOTIDE SEQUENCE [LARGE SCALE GENOMIC DNA]</scope>
    <source>
        <strain evidence="4">NRIC0644</strain>
    </source>
</reference>
<evidence type="ECO:0000313" key="4">
    <source>
        <dbReference type="Proteomes" id="UP000032552"/>
    </source>
</evidence>
<dbReference type="CDD" id="cd05289">
    <property type="entry name" value="MDR_like_2"/>
    <property type="match status" value="1"/>
</dbReference>
<dbReference type="Gene3D" id="3.90.180.10">
    <property type="entry name" value="Medium-chain alcohol dehydrogenases, catalytic domain"/>
    <property type="match status" value="1"/>
</dbReference>
<organism evidence="3 4">
    <name type="scientific">Lacticaseibacillus paracasei NRIC 0644</name>
    <dbReference type="NCBI Taxonomy" id="1435038"/>
    <lineage>
        <taxon>Bacteria</taxon>
        <taxon>Bacillati</taxon>
        <taxon>Bacillota</taxon>
        <taxon>Bacilli</taxon>
        <taxon>Lactobacillales</taxon>
        <taxon>Lactobacillaceae</taxon>
        <taxon>Lacticaseibacillus</taxon>
    </lineage>
</organism>
<dbReference type="Pfam" id="PF13602">
    <property type="entry name" value="ADH_zinc_N_2"/>
    <property type="match status" value="1"/>
</dbReference>
<protein>
    <submittedName>
        <fullName evidence="3">Quinone oxidoreductase</fullName>
    </submittedName>
</protein>
<dbReference type="PANTHER" id="PTHR11695">
    <property type="entry name" value="ALCOHOL DEHYDROGENASE RELATED"/>
    <property type="match status" value="1"/>
</dbReference>
<dbReference type="InterPro" id="IPR011032">
    <property type="entry name" value="GroES-like_sf"/>
</dbReference>
<dbReference type="PANTHER" id="PTHR11695:SF294">
    <property type="entry name" value="RETICULON-4-INTERACTING PROTEIN 1, MITOCHONDRIAL"/>
    <property type="match status" value="1"/>
</dbReference>
<dbReference type="SUPFAM" id="SSF51735">
    <property type="entry name" value="NAD(P)-binding Rossmann-fold domains"/>
    <property type="match status" value="1"/>
</dbReference>
<evidence type="ECO:0000313" key="3">
    <source>
        <dbReference type="EMBL" id="GAN36263.1"/>
    </source>
</evidence>